<keyword evidence="6 10" id="KW-0378">Hydrolase</keyword>
<dbReference type="Pfam" id="PF00457">
    <property type="entry name" value="Glyco_hydro_11"/>
    <property type="match status" value="1"/>
</dbReference>
<comment type="catalytic activity">
    <reaction evidence="1 10 11">
        <text>Endohydrolysis of (1-&gt;4)-beta-D-xylosidic linkages in xylans.</text>
        <dbReference type="EC" id="3.2.1.8"/>
    </reaction>
</comment>
<dbReference type="InterPro" id="IPR033123">
    <property type="entry name" value="GH11_dom"/>
</dbReference>
<evidence type="ECO:0000256" key="5">
    <source>
        <dbReference type="ARBA" id="ARBA00022651"/>
    </source>
</evidence>
<keyword evidence="9 10" id="KW-0624">Polysaccharide degradation</keyword>
<dbReference type="GO" id="GO:0045493">
    <property type="term" value="P:xylan catabolic process"/>
    <property type="evidence" value="ECO:0007669"/>
    <property type="project" value="UniProtKB-UniRule"/>
</dbReference>
<evidence type="ECO:0000256" key="2">
    <source>
        <dbReference type="ARBA" id="ARBA00004851"/>
    </source>
</evidence>
<comment type="caution">
    <text evidence="14">The sequence shown here is derived from an EMBL/GenBank/DDBJ whole genome shotgun (WGS) entry which is preliminary data.</text>
</comment>
<evidence type="ECO:0000256" key="11">
    <source>
        <dbReference type="RuleBase" id="RU362015"/>
    </source>
</evidence>
<evidence type="ECO:0000256" key="10">
    <source>
        <dbReference type="PROSITE-ProRule" id="PRU01097"/>
    </source>
</evidence>
<dbReference type="GO" id="GO:0031176">
    <property type="term" value="F:endo-1,4-beta-xylanase activity"/>
    <property type="evidence" value="ECO:0007669"/>
    <property type="project" value="UniProtKB-UniRule"/>
</dbReference>
<comment type="similarity">
    <text evidence="3 10 11">Belongs to the glycosyl hydrolase 11 (cellulase G) family.</text>
</comment>
<dbReference type="PRINTS" id="PR00911">
    <property type="entry name" value="GLHYDRLASE11"/>
</dbReference>
<feature type="domain" description="GH11" evidence="13">
    <location>
        <begin position="31"/>
        <end position="220"/>
    </location>
</feature>
<reference evidence="14" key="1">
    <citation type="journal article" date="2020" name="Stud. Mycol.">
        <title>101 Dothideomycetes genomes: a test case for predicting lifestyles and emergence of pathogens.</title>
        <authorList>
            <person name="Haridas S."/>
            <person name="Albert R."/>
            <person name="Binder M."/>
            <person name="Bloem J."/>
            <person name="Labutti K."/>
            <person name="Salamov A."/>
            <person name="Andreopoulos B."/>
            <person name="Baker S."/>
            <person name="Barry K."/>
            <person name="Bills G."/>
            <person name="Bluhm B."/>
            <person name="Cannon C."/>
            <person name="Castanera R."/>
            <person name="Culley D."/>
            <person name="Daum C."/>
            <person name="Ezra D."/>
            <person name="Gonzalez J."/>
            <person name="Henrissat B."/>
            <person name="Kuo A."/>
            <person name="Liang C."/>
            <person name="Lipzen A."/>
            <person name="Lutzoni F."/>
            <person name="Magnuson J."/>
            <person name="Mondo S."/>
            <person name="Nolan M."/>
            <person name="Ohm R."/>
            <person name="Pangilinan J."/>
            <person name="Park H.-J."/>
            <person name="Ramirez L."/>
            <person name="Alfaro M."/>
            <person name="Sun H."/>
            <person name="Tritt A."/>
            <person name="Yoshinaga Y."/>
            <person name="Zwiers L.-H."/>
            <person name="Turgeon B."/>
            <person name="Goodwin S."/>
            <person name="Spatafora J."/>
            <person name="Crous P."/>
            <person name="Grigoriev I."/>
        </authorList>
    </citation>
    <scope>NUCLEOTIDE SEQUENCE</scope>
    <source>
        <strain evidence="14">CBS 260.36</strain>
    </source>
</reference>
<feature type="active site" description="Nucleophile" evidence="10">
    <location>
        <position position="116"/>
    </location>
</feature>
<evidence type="ECO:0000256" key="12">
    <source>
        <dbReference type="SAM" id="SignalP"/>
    </source>
</evidence>
<dbReference type="PROSITE" id="PS00777">
    <property type="entry name" value="GH11_2"/>
    <property type="match status" value="1"/>
</dbReference>
<dbReference type="PROSITE" id="PS00776">
    <property type="entry name" value="GH11_1"/>
    <property type="match status" value="1"/>
</dbReference>
<evidence type="ECO:0000256" key="3">
    <source>
        <dbReference type="ARBA" id="ARBA00007792"/>
    </source>
</evidence>
<dbReference type="InterPro" id="IPR018208">
    <property type="entry name" value="GH11_AS_1"/>
</dbReference>
<evidence type="ECO:0000256" key="1">
    <source>
        <dbReference type="ARBA" id="ARBA00000681"/>
    </source>
</evidence>
<protein>
    <recommendedName>
        <fullName evidence="4 10">Endo-1,4-beta-xylanase</fullName>
        <ecNumber evidence="4 10">3.2.1.8</ecNumber>
    </recommendedName>
</protein>
<evidence type="ECO:0000256" key="4">
    <source>
        <dbReference type="ARBA" id="ARBA00012590"/>
    </source>
</evidence>
<evidence type="ECO:0000256" key="7">
    <source>
        <dbReference type="ARBA" id="ARBA00023277"/>
    </source>
</evidence>
<dbReference type="PANTHER" id="PTHR46828:SF2">
    <property type="entry name" value="ENDO-1,4-BETA-XYLANASE A-RELATED"/>
    <property type="match status" value="1"/>
</dbReference>
<dbReference type="AlphaFoldDB" id="A0A9P4ME22"/>
<proteinExistence type="inferred from homology"/>
<dbReference type="InterPro" id="IPR001137">
    <property type="entry name" value="Glyco_hydro_11"/>
</dbReference>
<name>A0A9P4ME22_9PEZI</name>
<evidence type="ECO:0000256" key="8">
    <source>
        <dbReference type="ARBA" id="ARBA00023295"/>
    </source>
</evidence>
<evidence type="ECO:0000256" key="9">
    <source>
        <dbReference type="ARBA" id="ARBA00023326"/>
    </source>
</evidence>
<accession>A0A9P4ME22</accession>
<dbReference type="InterPro" id="IPR013320">
    <property type="entry name" value="ConA-like_dom_sf"/>
</dbReference>
<evidence type="ECO:0000313" key="14">
    <source>
        <dbReference type="EMBL" id="KAF2149758.1"/>
    </source>
</evidence>
<keyword evidence="15" id="KW-1185">Reference proteome</keyword>
<dbReference type="OrthoDB" id="2115822at2759"/>
<dbReference type="FunFam" id="2.60.120.180:FF:000001">
    <property type="entry name" value="Endo-1,4-beta-xylanase"/>
    <property type="match status" value="1"/>
</dbReference>
<keyword evidence="8 10" id="KW-0326">Glycosidase</keyword>
<keyword evidence="12" id="KW-0732">Signal</keyword>
<evidence type="ECO:0000256" key="6">
    <source>
        <dbReference type="ARBA" id="ARBA00022801"/>
    </source>
</evidence>
<keyword evidence="7 10" id="KW-0119">Carbohydrate metabolism</keyword>
<organism evidence="14 15">
    <name type="scientific">Myriangium duriaei CBS 260.36</name>
    <dbReference type="NCBI Taxonomy" id="1168546"/>
    <lineage>
        <taxon>Eukaryota</taxon>
        <taxon>Fungi</taxon>
        <taxon>Dikarya</taxon>
        <taxon>Ascomycota</taxon>
        <taxon>Pezizomycotina</taxon>
        <taxon>Dothideomycetes</taxon>
        <taxon>Dothideomycetidae</taxon>
        <taxon>Myriangiales</taxon>
        <taxon>Myriangiaceae</taxon>
        <taxon>Myriangium</taxon>
    </lineage>
</organism>
<gene>
    <name evidence="14" type="ORF">K461DRAFT_329032</name>
</gene>
<comment type="pathway">
    <text evidence="2 10 11">Glycan degradation; xylan degradation.</text>
</comment>
<dbReference type="InterPro" id="IPR013319">
    <property type="entry name" value="GH11/12"/>
</dbReference>
<evidence type="ECO:0000259" key="13">
    <source>
        <dbReference type="PROSITE" id="PS51761"/>
    </source>
</evidence>
<feature type="signal peptide" evidence="12">
    <location>
        <begin position="1"/>
        <end position="19"/>
    </location>
</feature>
<dbReference type="PROSITE" id="PS51761">
    <property type="entry name" value="GH11_3"/>
    <property type="match status" value="1"/>
</dbReference>
<keyword evidence="5 10" id="KW-0858">Xylan degradation</keyword>
<dbReference type="InterPro" id="IPR033119">
    <property type="entry name" value="GH11_AS_2"/>
</dbReference>
<dbReference type="SUPFAM" id="SSF49899">
    <property type="entry name" value="Concanavalin A-like lectins/glucanases"/>
    <property type="match status" value="1"/>
</dbReference>
<dbReference type="EMBL" id="ML996090">
    <property type="protein sequence ID" value="KAF2149758.1"/>
    <property type="molecule type" value="Genomic_DNA"/>
</dbReference>
<dbReference type="PANTHER" id="PTHR46828">
    <property type="entry name" value="ENDO-1,4-BETA-XYLANASE A-RELATED"/>
    <property type="match status" value="1"/>
</dbReference>
<feature type="chain" id="PRO_5040263624" description="Endo-1,4-beta-xylanase" evidence="12">
    <location>
        <begin position="20"/>
        <end position="220"/>
    </location>
</feature>
<evidence type="ECO:0000313" key="15">
    <source>
        <dbReference type="Proteomes" id="UP000799439"/>
    </source>
</evidence>
<dbReference type="EC" id="3.2.1.8" evidence="4 10"/>
<sequence>MVQISSLFTALVCAATALAAPAPITKDLIERSTPSSTGNNGGYYYSFWTDGTGDVTYTNGASGQYTVTWTGNKGNFVAGKGWSTGTARNINFKSNFAVNGNGYLSVYGWSTNPLVEYYIVEDFGTYNPSSAAKTLGTVVSDGATYDILTDTRTNAPSIQGTATFQQFWSVRRTKRTSGTVTVANHFAAWKKYGLNLGTLNYQIVATEGYFSSGSSIVTVS</sequence>
<dbReference type="Gene3D" id="2.60.120.180">
    <property type="match status" value="1"/>
</dbReference>
<dbReference type="Proteomes" id="UP000799439">
    <property type="component" value="Unassembled WGS sequence"/>
</dbReference>
<feature type="active site" description="Proton donor" evidence="10">
    <location>
        <position position="207"/>
    </location>
</feature>